<evidence type="ECO:0000313" key="2">
    <source>
        <dbReference type="Proteomes" id="UP000005714"/>
    </source>
</evidence>
<sequence>LLRGRVARLEHAKAWHRQRDPEGHRQWGQLRDFADTLDDAWSDDRDLLTRWRAETIGARSRTMIADDSWAASEARGRLAGPPPPGM</sequence>
<dbReference type="AlphaFoldDB" id="D4YQH4"/>
<dbReference type="Proteomes" id="UP000005714">
    <property type="component" value="Unassembled WGS sequence"/>
</dbReference>
<dbReference type="EMBL" id="ADNU01000072">
    <property type="protein sequence ID" value="EFG46536.1"/>
    <property type="molecule type" value="Genomic_DNA"/>
</dbReference>
<proteinExistence type="predicted"/>
<protein>
    <submittedName>
        <fullName evidence="1">Uncharacterized protein</fullName>
    </submittedName>
</protein>
<gene>
    <name evidence="1" type="ORF">HMPREF0183_2184</name>
</gene>
<dbReference type="RefSeq" id="WP_005885948.1">
    <property type="nucleotide sequence ID" value="NZ_ADNU01000072.1"/>
</dbReference>
<name>D4YQH4_9MICO</name>
<keyword evidence="2" id="KW-1185">Reference proteome</keyword>
<evidence type="ECO:0000313" key="1">
    <source>
        <dbReference type="EMBL" id="EFG46536.1"/>
    </source>
</evidence>
<accession>D4YQH4</accession>
<comment type="caution">
    <text evidence="1">The sequence shown here is derived from an EMBL/GenBank/DDBJ whole genome shotgun (WGS) entry which is preliminary data.</text>
</comment>
<feature type="non-terminal residue" evidence="1">
    <location>
        <position position="1"/>
    </location>
</feature>
<reference evidence="1 2" key="1">
    <citation type="submission" date="2010-04" db="EMBL/GenBank/DDBJ databases">
        <authorList>
            <person name="Qin X."/>
            <person name="Bachman B."/>
            <person name="Battles P."/>
            <person name="Bell A."/>
            <person name="Bess C."/>
            <person name="Bickham C."/>
            <person name="Chaboub L."/>
            <person name="Chen D."/>
            <person name="Coyle M."/>
            <person name="Deiros D.R."/>
            <person name="Dinh H."/>
            <person name="Forbes L."/>
            <person name="Fowler G."/>
            <person name="Francisco L."/>
            <person name="Fu Q."/>
            <person name="Gubbala S."/>
            <person name="Hale W."/>
            <person name="Han Y."/>
            <person name="Hemphill L."/>
            <person name="Highlander S.K."/>
            <person name="Hirani K."/>
            <person name="Hogues M."/>
            <person name="Jackson L."/>
            <person name="Jakkamsetti A."/>
            <person name="Javaid M."/>
            <person name="Jiang H."/>
            <person name="Korchina V."/>
            <person name="Kovar C."/>
            <person name="Lara F."/>
            <person name="Lee S."/>
            <person name="Mata R."/>
            <person name="Mathew T."/>
            <person name="Moen C."/>
            <person name="Morales K."/>
            <person name="Munidasa M."/>
            <person name="Nazareth L."/>
            <person name="Ngo R."/>
            <person name="Nguyen L."/>
            <person name="Okwuonu G."/>
            <person name="Ongeri F."/>
            <person name="Patil S."/>
            <person name="Petrosino J."/>
            <person name="Pham C."/>
            <person name="Pham P."/>
            <person name="Pu L.-L."/>
            <person name="Puazo M."/>
            <person name="Raj R."/>
            <person name="Reid J."/>
            <person name="Rouhana J."/>
            <person name="Saada N."/>
            <person name="Shang Y."/>
            <person name="Simmons D."/>
            <person name="Thornton R."/>
            <person name="Warren J."/>
            <person name="Weissenberger G."/>
            <person name="Zhang J."/>
            <person name="Zhang L."/>
            <person name="Zhou C."/>
            <person name="Zhu D."/>
            <person name="Muzny D."/>
            <person name="Worley K."/>
            <person name="Gibbs R."/>
        </authorList>
    </citation>
    <scope>NUCLEOTIDE SEQUENCE [LARGE SCALE GENOMIC DNA]</scope>
    <source>
        <strain evidence="1 2">ATCC 49030</strain>
    </source>
</reference>
<organism evidence="1 2">
    <name type="scientific">Brevibacterium mcbrellneri ATCC 49030</name>
    <dbReference type="NCBI Taxonomy" id="585530"/>
    <lineage>
        <taxon>Bacteria</taxon>
        <taxon>Bacillati</taxon>
        <taxon>Actinomycetota</taxon>
        <taxon>Actinomycetes</taxon>
        <taxon>Micrococcales</taxon>
        <taxon>Brevibacteriaceae</taxon>
        <taxon>Brevibacterium</taxon>
    </lineage>
</organism>